<dbReference type="KEGG" id="snep:Enr13x_60420"/>
<evidence type="ECO:0000313" key="2">
    <source>
        <dbReference type="EMBL" id="QDV46138.1"/>
    </source>
</evidence>
<feature type="signal peptide" evidence="1">
    <location>
        <begin position="1"/>
        <end position="27"/>
    </location>
</feature>
<organism evidence="2 3">
    <name type="scientific">Stieleria neptunia</name>
    <dbReference type="NCBI Taxonomy" id="2527979"/>
    <lineage>
        <taxon>Bacteria</taxon>
        <taxon>Pseudomonadati</taxon>
        <taxon>Planctomycetota</taxon>
        <taxon>Planctomycetia</taxon>
        <taxon>Pirellulales</taxon>
        <taxon>Pirellulaceae</taxon>
        <taxon>Stieleria</taxon>
    </lineage>
</organism>
<dbReference type="AlphaFoldDB" id="A0A518HZ59"/>
<sequence length="502" mass="56010" precursor="true">MRLRFIRGLLVCVIGMTCLSTTTKSYAQEVDSQTLVVRPMAVADPPLTHSLLPQLRDQIPGNAVVWYGQVYAEQQALLQNHDLWSKIGELVNLSPNELAEDHSQFKWLGSQPVDRGVFGSLQKAARSRHCDWQLLNTDEPYFEILLPEVQRARSYSRLIVLRVKYQIAEGRFDDAVESLQLGFALAKHVAQGDTLVCTLVAIGIEDMMADCLFDWVQQANAPNLAWALAELPDPLVDLRPGLDAELIGLESTYPLFAQARQIVQRQPDRDDPSQDESQSTFKRRNNRCFVEWSTDHWTDALRDFWDRSDLFGGNRNRSRPALGLLVMEAYPKAKASLIRAGYPAAQVEAFSVAQAIAVQSYNAHQRKIQNMVRWAYQPTSIALAGLRQESDADAPTPPALPVDEMLGSSIQTVVHRQANVQRKVAALRVIEALRDHAASHGGELPASIDEIEVLPVPNDPATGTPFTYSRDGSTIRIATEDEPSAKLSFRPIEIEIRTQGDL</sequence>
<accession>A0A518HZ59</accession>
<evidence type="ECO:0000256" key="1">
    <source>
        <dbReference type="SAM" id="SignalP"/>
    </source>
</evidence>
<protein>
    <recommendedName>
        <fullName evidence="4">Secreted protein</fullName>
    </recommendedName>
</protein>
<dbReference type="RefSeq" id="WP_145390302.1">
    <property type="nucleotide sequence ID" value="NZ_CP037423.1"/>
</dbReference>
<reference evidence="2 3" key="1">
    <citation type="submission" date="2019-03" db="EMBL/GenBank/DDBJ databases">
        <title>Deep-cultivation of Planctomycetes and their phenomic and genomic characterization uncovers novel biology.</title>
        <authorList>
            <person name="Wiegand S."/>
            <person name="Jogler M."/>
            <person name="Boedeker C."/>
            <person name="Pinto D."/>
            <person name="Vollmers J."/>
            <person name="Rivas-Marin E."/>
            <person name="Kohn T."/>
            <person name="Peeters S.H."/>
            <person name="Heuer A."/>
            <person name="Rast P."/>
            <person name="Oberbeckmann S."/>
            <person name="Bunk B."/>
            <person name="Jeske O."/>
            <person name="Meyerdierks A."/>
            <person name="Storesund J.E."/>
            <person name="Kallscheuer N."/>
            <person name="Luecker S."/>
            <person name="Lage O.M."/>
            <person name="Pohl T."/>
            <person name="Merkel B.J."/>
            <person name="Hornburger P."/>
            <person name="Mueller R.-W."/>
            <person name="Bruemmer F."/>
            <person name="Labrenz M."/>
            <person name="Spormann A.M."/>
            <person name="Op den Camp H."/>
            <person name="Overmann J."/>
            <person name="Amann R."/>
            <person name="Jetten M.S.M."/>
            <person name="Mascher T."/>
            <person name="Medema M.H."/>
            <person name="Devos D.P."/>
            <person name="Kaster A.-K."/>
            <person name="Ovreas L."/>
            <person name="Rohde M."/>
            <person name="Galperin M.Y."/>
            <person name="Jogler C."/>
        </authorList>
    </citation>
    <scope>NUCLEOTIDE SEQUENCE [LARGE SCALE GENOMIC DNA]</scope>
    <source>
        <strain evidence="2 3">Enr13</strain>
    </source>
</reference>
<dbReference type="EMBL" id="CP037423">
    <property type="protein sequence ID" value="QDV46138.1"/>
    <property type="molecule type" value="Genomic_DNA"/>
</dbReference>
<gene>
    <name evidence="2" type="ORF">Enr13x_60420</name>
</gene>
<keyword evidence="1" id="KW-0732">Signal</keyword>
<feature type="chain" id="PRO_5021736004" description="Secreted protein" evidence="1">
    <location>
        <begin position="28"/>
        <end position="502"/>
    </location>
</feature>
<name>A0A518HZ59_9BACT</name>
<proteinExistence type="predicted"/>
<dbReference type="Proteomes" id="UP000319004">
    <property type="component" value="Chromosome"/>
</dbReference>
<keyword evidence="3" id="KW-1185">Reference proteome</keyword>
<evidence type="ECO:0008006" key="4">
    <source>
        <dbReference type="Google" id="ProtNLM"/>
    </source>
</evidence>
<dbReference type="OrthoDB" id="278035at2"/>
<evidence type="ECO:0000313" key="3">
    <source>
        <dbReference type="Proteomes" id="UP000319004"/>
    </source>
</evidence>